<evidence type="ECO:0000256" key="2">
    <source>
        <dbReference type="ARBA" id="ARBA00022679"/>
    </source>
</evidence>
<dbReference type="SMART" id="SM00481">
    <property type="entry name" value="POLIIIAc"/>
    <property type="match status" value="1"/>
</dbReference>
<dbReference type="InterPro" id="IPR004805">
    <property type="entry name" value="DnaE2/DnaE/PolC"/>
</dbReference>
<dbReference type="Pfam" id="PF17657">
    <property type="entry name" value="DNA_pol3_finger"/>
    <property type="match status" value="1"/>
</dbReference>
<evidence type="ECO:0000256" key="5">
    <source>
        <dbReference type="ARBA" id="ARBA00022932"/>
    </source>
</evidence>
<dbReference type="GO" id="GO:0003887">
    <property type="term" value="F:DNA-directed DNA polymerase activity"/>
    <property type="evidence" value="ECO:0007669"/>
    <property type="project" value="UniProtKB-KW"/>
</dbReference>
<evidence type="ECO:0000256" key="6">
    <source>
        <dbReference type="ARBA" id="ARBA00049244"/>
    </source>
</evidence>
<dbReference type="GO" id="GO:0006260">
    <property type="term" value="P:DNA replication"/>
    <property type="evidence" value="ECO:0007669"/>
    <property type="project" value="UniProtKB-KW"/>
</dbReference>
<dbReference type="InterPro" id="IPR011708">
    <property type="entry name" value="DNA_pol3_alpha_NTPase_dom"/>
</dbReference>
<keyword evidence="2" id="KW-0808">Transferase</keyword>
<keyword evidence="5" id="KW-0239">DNA-directed DNA polymerase</keyword>
<keyword evidence="9" id="KW-1185">Reference proteome</keyword>
<dbReference type="InterPro" id="IPR041931">
    <property type="entry name" value="DNA_pol3_alpha_thumb_dom"/>
</dbReference>
<proteinExistence type="predicted"/>
<sequence>MFVNLHARSNYSLLQSTLKINDLINFALEQKQSYVSLCDFENMYGCIEFYDKAKKANLKPIVGIEFNYLNTNLLMYALNYEGYLVLVDISSKLLTNQPFSLNLKDLENTILIARNHGISFDHNNFYQSYDSSLANYVAVNLACYLNKEDKEVAFALKAIANDKKIVDYEDDSSIDNAYLLTETEAKLIIKDYEKGIDNLNQILNKIDLEIKNQPINIPTYDPKSPVISSQILRQLCYEGLAKRLNQETNLPEEYTSRLDYELDIIIQKQFEDYFLIVYDFIDYARSNNIMVGPGRGSAAGSLVAYCLYITQVDPVKNNLIFERFLNPTRISMPDIDTDIMDSRRDEVIEYLFNKYSNDHVAYIVTFGRMKAKMAIRDVGRILGFDQLIINNICKNIKEEYNEDLDQAIVNSKHLTEANKMYKQLFTIAKQLINTPRNISTHAAGIILSKQKLSSIIPVQIGINDRLLSQYSMEYLERFGLIKMDLLGLINLTTIDNVIKQIKRTQNKTIDLAKINYNDKNVFDDLSQAKTEGIFQLESYGMRRVLKQVKPRSVEDISIVSALFRPGAQKHINEFVQRRFSSNKNINYWNETTKKILEPTYGIIVYQEQVIQLTQAIANFDAPKSDNLRRAISKKDEKALASFQSEFINAAINNGFNQNQAISIFNNILEFANYGFNRSHSLAYSYISYWLAYLKHYYSIEFLATLLNSASSKEKKLLAYIKEAKYYGIKLLGPNFLHSVADFRYNTKTYSILFGFKMIKGVGEELIKKILSINDRNQISNYTEAVNALRKAKVTVKNIELLIKAGAFDVFLVNRRFILNNLEIIYENTTLPSGLQTSLNGIEYANDLSINQADDLIKFEEDLLGIRLADLNAPVSIINEINGVTINHIDELDEDGINIIFKINYINNSTTKANKPIFYINGICNSTNITLTIFHSKAVLVTNLKQNNSYVLKVKKWNQFIVVDELIMEIKDEQ</sequence>
<dbReference type="Gene3D" id="1.10.150.870">
    <property type="match status" value="1"/>
</dbReference>
<dbReference type="InterPro" id="IPR003141">
    <property type="entry name" value="Pol/His_phosphatase_N"/>
</dbReference>
<dbReference type="Proteomes" id="UP000028537">
    <property type="component" value="Unassembled WGS sequence"/>
</dbReference>
<dbReference type="RefSeq" id="WP_051749480.1">
    <property type="nucleotide sequence ID" value="NZ_JFDP01000059.1"/>
</dbReference>
<dbReference type="EC" id="2.7.7.7" evidence="1"/>
<dbReference type="SUPFAM" id="SSF89550">
    <property type="entry name" value="PHP domain-like"/>
    <property type="match status" value="1"/>
</dbReference>
<evidence type="ECO:0000256" key="1">
    <source>
        <dbReference type="ARBA" id="ARBA00012417"/>
    </source>
</evidence>
<dbReference type="AlphaFoldDB" id="A0A084EXS7"/>
<dbReference type="InterPro" id="IPR004013">
    <property type="entry name" value="PHP_dom"/>
</dbReference>
<dbReference type="Pfam" id="PF02811">
    <property type="entry name" value="PHP"/>
    <property type="match status" value="1"/>
</dbReference>
<evidence type="ECO:0000313" key="8">
    <source>
        <dbReference type="EMBL" id="KEZ22769.1"/>
    </source>
</evidence>
<dbReference type="Pfam" id="PF07733">
    <property type="entry name" value="DNA_pol3_alpha"/>
    <property type="match status" value="1"/>
</dbReference>
<dbReference type="PANTHER" id="PTHR32294">
    <property type="entry name" value="DNA POLYMERASE III SUBUNIT ALPHA"/>
    <property type="match status" value="1"/>
</dbReference>
<dbReference type="InterPro" id="IPR040982">
    <property type="entry name" value="DNA_pol3_finger"/>
</dbReference>
<evidence type="ECO:0000313" key="9">
    <source>
        <dbReference type="Proteomes" id="UP000028537"/>
    </source>
</evidence>
<dbReference type="CDD" id="cd07431">
    <property type="entry name" value="PHP_PolIIIA"/>
    <property type="match status" value="1"/>
</dbReference>
<evidence type="ECO:0000256" key="3">
    <source>
        <dbReference type="ARBA" id="ARBA00022695"/>
    </source>
</evidence>
<dbReference type="OrthoDB" id="9803237at2"/>
<dbReference type="Pfam" id="PF14579">
    <property type="entry name" value="HHH_6"/>
    <property type="match status" value="1"/>
</dbReference>
<dbReference type="PANTHER" id="PTHR32294:SF0">
    <property type="entry name" value="DNA POLYMERASE III SUBUNIT ALPHA"/>
    <property type="match status" value="1"/>
</dbReference>
<keyword evidence="4" id="KW-0235">DNA replication</keyword>
<evidence type="ECO:0000256" key="4">
    <source>
        <dbReference type="ARBA" id="ARBA00022705"/>
    </source>
</evidence>
<comment type="caution">
    <text evidence="8">The sequence shown here is derived from an EMBL/GenBank/DDBJ whole genome shotgun (WGS) entry which is preliminary data.</text>
</comment>
<dbReference type="eggNOG" id="COG0587">
    <property type="taxonomic scope" value="Bacteria"/>
</dbReference>
<name>A0A084EXS7_9BACT</name>
<protein>
    <recommendedName>
        <fullName evidence="1">DNA-directed DNA polymerase</fullName>
        <ecNumber evidence="1">2.7.7.7</ecNumber>
    </recommendedName>
</protein>
<dbReference type="GO" id="GO:0008408">
    <property type="term" value="F:3'-5' exonuclease activity"/>
    <property type="evidence" value="ECO:0007669"/>
    <property type="project" value="InterPro"/>
</dbReference>
<dbReference type="Gene3D" id="3.20.20.140">
    <property type="entry name" value="Metal-dependent hydrolases"/>
    <property type="match status" value="1"/>
</dbReference>
<evidence type="ECO:0000259" key="7">
    <source>
        <dbReference type="SMART" id="SM00481"/>
    </source>
</evidence>
<comment type="catalytic activity">
    <reaction evidence="6">
        <text>DNA(n) + a 2'-deoxyribonucleoside 5'-triphosphate = DNA(n+1) + diphosphate</text>
        <dbReference type="Rhea" id="RHEA:22508"/>
        <dbReference type="Rhea" id="RHEA-COMP:17339"/>
        <dbReference type="Rhea" id="RHEA-COMP:17340"/>
        <dbReference type="ChEBI" id="CHEBI:33019"/>
        <dbReference type="ChEBI" id="CHEBI:61560"/>
        <dbReference type="ChEBI" id="CHEBI:173112"/>
        <dbReference type="EC" id="2.7.7.7"/>
    </reaction>
</comment>
<dbReference type="Gene3D" id="1.10.10.1600">
    <property type="entry name" value="Bacterial DNA polymerase III alpha subunit, thumb domain"/>
    <property type="match status" value="1"/>
</dbReference>
<dbReference type="InterPro" id="IPR029460">
    <property type="entry name" value="DNAPol_HHH"/>
</dbReference>
<gene>
    <name evidence="8" type="primary">dnaE</name>
    <name evidence="8" type="ORF">UDIV_4730</name>
</gene>
<accession>A0A084EXS7</accession>
<feature type="domain" description="Polymerase/histidinol phosphatase N-terminal" evidence="7">
    <location>
        <begin position="3"/>
        <end position="70"/>
    </location>
</feature>
<keyword evidence="3" id="KW-0548">Nucleotidyltransferase</keyword>
<reference evidence="8 9" key="1">
    <citation type="submission" date="2014-02" db="EMBL/GenBank/DDBJ databases">
        <title>Genome sequence of Ureaplasma diversum strain 246.</title>
        <authorList>
            <person name="Sirand-Pugnet P."/>
            <person name="Breton M."/>
            <person name="Dordet-Frisoni E."/>
            <person name="Baranowski E."/>
            <person name="Barre A."/>
            <person name="Couture C."/>
            <person name="Dupuy V."/>
            <person name="Gaurivaud P."/>
            <person name="Jacob D."/>
            <person name="Lemaitre C."/>
            <person name="Manso-Silvan L."/>
            <person name="Nikolski M."/>
            <person name="Nouvel L.-X."/>
            <person name="Poumarat F."/>
            <person name="Tardy F."/>
            <person name="Thebault P."/>
            <person name="Theil S."/>
            <person name="Citti C."/>
            <person name="Thiaucourt F."/>
            <person name="Blanchard A."/>
        </authorList>
    </citation>
    <scope>NUCLEOTIDE SEQUENCE [LARGE SCALE GENOMIC DNA]</scope>
    <source>
        <strain evidence="8 9">NCTC 246</strain>
    </source>
</reference>
<dbReference type="NCBIfam" id="TIGR00594">
    <property type="entry name" value="polc"/>
    <property type="match status" value="1"/>
</dbReference>
<dbReference type="EMBL" id="JFDP01000059">
    <property type="protein sequence ID" value="KEZ22769.1"/>
    <property type="molecule type" value="Genomic_DNA"/>
</dbReference>
<organism evidence="8 9">
    <name type="scientific">Ureaplasma diversum NCTC 246</name>
    <dbReference type="NCBI Taxonomy" id="1188241"/>
    <lineage>
        <taxon>Bacteria</taxon>
        <taxon>Bacillati</taxon>
        <taxon>Mycoplasmatota</taxon>
        <taxon>Mycoplasmoidales</taxon>
        <taxon>Mycoplasmoidaceae</taxon>
        <taxon>Ureaplasma</taxon>
    </lineage>
</organism>
<dbReference type="InterPro" id="IPR016195">
    <property type="entry name" value="Pol/histidinol_Pase-like"/>
</dbReference>